<proteinExistence type="predicted"/>
<gene>
    <name evidence="3" type="ORF">CHUV0807_1427</name>
</gene>
<feature type="domain" description="Alpha/beta hydrolase fold-3" evidence="2">
    <location>
        <begin position="79"/>
        <end position="200"/>
    </location>
</feature>
<dbReference type="EMBL" id="FKLO01000049">
    <property type="protein sequence ID" value="SAM65917.1"/>
    <property type="molecule type" value="Genomic_DNA"/>
</dbReference>
<dbReference type="PANTHER" id="PTHR48081">
    <property type="entry name" value="AB HYDROLASE SUPERFAMILY PROTEIN C4A8.06C"/>
    <property type="match status" value="1"/>
</dbReference>
<evidence type="ECO:0000256" key="1">
    <source>
        <dbReference type="ARBA" id="ARBA00022801"/>
    </source>
</evidence>
<dbReference type="InterPro" id="IPR013094">
    <property type="entry name" value="AB_hydrolase_3"/>
</dbReference>
<evidence type="ECO:0000259" key="2">
    <source>
        <dbReference type="Pfam" id="PF07859"/>
    </source>
</evidence>
<dbReference type="Gene3D" id="3.40.50.1820">
    <property type="entry name" value="alpha/beta hydrolase"/>
    <property type="match status" value="1"/>
</dbReference>
<dbReference type="PANTHER" id="PTHR48081:SF33">
    <property type="entry name" value="KYNURENINE FORMAMIDASE"/>
    <property type="match status" value="1"/>
</dbReference>
<evidence type="ECO:0000313" key="3">
    <source>
        <dbReference type="EMBL" id="SAM65917.1"/>
    </source>
</evidence>
<dbReference type="SUPFAM" id="SSF53474">
    <property type="entry name" value="alpha/beta-Hydrolases"/>
    <property type="match status" value="1"/>
</dbReference>
<dbReference type="Proteomes" id="UP000190837">
    <property type="component" value="Unassembled WGS sequence"/>
</dbReference>
<dbReference type="Pfam" id="PF07859">
    <property type="entry name" value="Abhydrolase_3"/>
    <property type="match status" value="1"/>
</dbReference>
<protein>
    <submittedName>
        <fullName evidence="3">Putative carboxylesterase</fullName>
    </submittedName>
</protein>
<accession>A0A1C3H4Y8</accession>
<dbReference type="GO" id="GO:0016787">
    <property type="term" value="F:hydrolase activity"/>
    <property type="evidence" value="ECO:0007669"/>
    <property type="project" value="UniProtKB-KW"/>
</dbReference>
<dbReference type="InterPro" id="IPR029058">
    <property type="entry name" value="AB_hydrolase_fold"/>
</dbReference>
<dbReference type="InterPro" id="IPR050300">
    <property type="entry name" value="GDXG_lipolytic_enzyme"/>
</dbReference>
<sequence>MNPTLLPAQIPAAIAARLRQIGAVIETAETGALYAPLHPREPYANVHVIRDQAYGDDPRHLLDVFTPQHADDTPRPVFIFVHGGGFVAGNKRSDDSPFYDNLMLWAVANGLVGVNITYRLAPAHPWPAAQQDIAAALRWVQANIAAHGGDGQRIILAGHSAGAAHIAQYLAHPALRLGNDGVRGAILISGLYDTVRITPNPYLHAYFGDDPAQLAARSALPGLLQAGVPLFIASAELDPPDFPQQAALLGIPHYQLAGHSHISEIFAVGSGDNALGEAMRHFIAQDAAL</sequence>
<name>A0A1C3H4Y8_9GAMM</name>
<dbReference type="AlphaFoldDB" id="A0A1C3H4Y8"/>
<organism evidence="3 4">
    <name type="scientific">Cardiobacterium hominis</name>
    <dbReference type="NCBI Taxonomy" id="2718"/>
    <lineage>
        <taxon>Bacteria</taxon>
        <taxon>Pseudomonadati</taxon>
        <taxon>Pseudomonadota</taxon>
        <taxon>Gammaproteobacteria</taxon>
        <taxon>Cardiobacteriales</taxon>
        <taxon>Cardiobacteriaceae</taxon>
        <taxon>Cardiobacterium</taxon>
    </lineage>
</organism>
<evidence type="ECO:0000313" key="4">
    <source>
        <dbReference type="Proteomes" id="UP000190837"/>
    </source>
</evidence>
<reference evidence="4" key="1">
    <citation type="submission" date="2016-04" db="EMBL/GenBank/DDBJ databases">
        <authorList>
            <person name="Tagini F."/>
        </authorList>
    </citation>
    <scope>NUCLEOTIDE SEQUENCE [LARGE SCALE GENOMIC DNA]</scope>
    <source>
        <strain evidence="4">CHUV0807</strain>
    </source>
</reference>
<keyword evidence="1" id="KW-0378">Hydrolase</keyword>
<dbReference type="RefSeq" id="WP_079540782.1">
    <property type="nucleotide sequence ID" value="NZ_CAUURN010000086.1"/>
</dbReference>